<proteinExistence type="predicted"/>
<keyword evidence="2" id="KW-0433">Leucine-rich repeat</keyword>
<dbReference type="PANTHER" id="PTHR45973">
    <property type="entry name" value="PROTEIN PHOSPHATASE 1 REGULATORY SUBUNIT SDS22-RELATED"/>
    <property type="match status" value="1"/>
</dbReference>
<comment type="caution">
    <text evidence="6">The sequence shown here is derived from an EMBL/GenBank/DDBJ whole genome shotgun (WGS) entry which is preliminary data.</text>
</comment>
<comment type="function">
    <text evidence="1">Cilium-specific protein required for cilia structures.</text>
</comment>
<dbReference type="SUPFAM" id="SSF52058">
    <property type="entry name" value="L domain-like"/>
    <property type="match status" value="1"/>
</dbReference>
<dbReference type="Pfam" id="PF12799">
    <property type="entry name" value="LRR_4"/>
    <property type="match status" value="1"/>
</dbReference>
<dbReference type="PROSITE" id="PS51450">
    <property type="entry name" value="LRR"/>
    <property type="match status" value="2"/>
</dbReference>
<reference evidence="6 7" key="1">
    <citation type="submission" date="2023-09" db="EMBL/GenBank/DDBJ databases">
        <title>Genomes of two closely related lineages of the louse Polyplax serrata with different host specificities.</title>
        <authorList>
            <person name="Martinu J."/>
            <person name="Tarabai H."/>
            <person name="Stefka J."/>
            <person name="Hypsa V."/>
        </authorList>
    </citation>
    <scope>NUCLEOTIDE SEQUENCE [LARGE SCALE GENOMIC DNA]</scope>
    <source>
        <strain evidence="6">98ZLc_SE</strain>
    </source>
</reference>
<dbReference type="InterPro" id="IPR050576">
    <property type="entry name" value="Cilia_flagella_integrity"/>
</dbReference>
<evidence type="ECO:0000313" key="6">
    <source>
        <dbReference type="EMBL" id="KAK6633607.1"/>
    </source>
</evidence>
<dbReference type="InterPro" id="IPR032675">
    <property type="entry name" value="LRR_dom_sf"/>
</dbReference>
<protein>
    <recommendedName>
        <fullName evidence="4">Dynein axonemal assembly factor 1 homolog</fullName>
    </recommendedName>
</protein>
<feature type="region of interest" description="Disordered" evidence="5">
    <location>
        <begin position="299"/>
        <end position="335"/>
    </location>
</feature>
<evidence type="ECO:0000256" key="1">
    <source>
        <dbReference type="ARBA" id="ARBA00003843"/>
    </source>
</evidence>
<keyword evidence="3" id="KW-0677">Repeat</keyword>
<feature type="compositionally biased region" description="Acidic residues" evidence="5">
    <location>
        <begin position="315"/>
        <end position="335"/>
    </location>
</feature>
<dbReference type="Gene3D" id="3.80.10.10">
    <property type="entry name" value="Ribonuclease Inhibitor"/>
    <property type="match status" value="2"/>
</dbReference>
<dbReference type="SMART" id="SM00369">
    <property type="entry name" value="LRR_TYP"/>
    <property type="match status" value="3"/>
</dbReference>
<evidence type="ECO:0000256" key="2">
    <source>
        <dbReference type="ARBA" id="ARBA00022614"/>
    </source>
</evidence>
<dbReference type="InterPro" id="IPR001611">
    <property type="entry name" value="Leu-rich_rpt"/>
</dbReference>
<evidence type="ECO:0000313" key="7">
    <source>
        <dbReference type="Proteomes" id="UP001359485"/>
    </source>
</evidence>
<evidence type="ECO:0000256" key="3">
    <source>
        <dbReference type="ARBA" id="ARBA00022737"/>
    </source>
</evidence>
<dbReference type="Proteomes" id="UP001359485">
    <property type="component" value="Unassembled WGS sequence"/>
</dbReference>
<accession>A0ABR1B271</accession>
<evidence type="ECO:0000256" key="5">
    <source>
        <dbReference type="SAM" id="MobiDB-lite"/>
    </source>
</evidence>
<dbReference type="EMBL" id="JAWJWF010000004">
    <property type="protein sequence ID" value="KAK6633607.1"/>
    <property type="molecule type" value="Genomic_DNA"/>
</dbReference>
<organism evidence="6 7">
    <name type="scientific">Polyplax serrata</name>
    <name type="common">Common mouse louse</name>
    <dbReference type="NCBI Taxonomy" id="468196"/>
    <lineage>
        <taxon>Eukaryota</taxon>
        <taxon>Metazoa</taxon>
        <taxon>Ecdysozoa</taxon>
        <taxon>Arthropoda</taxon>
        <taxon>Hexapoda</taxon>
        <taxon>Insecta</taxon>
        <taxon>Pterygota</taxon>
        <taxon>Neoptera</taxon>
        <taxon>Paraneoptera</taxon>
        <taxon>Psocodea</taxon>
        <taxon>Troctomorpha</taxon>
        <taxon>Phthiraptera</taxon>
        <taxon>Anoplura</taxon>
        <taxon>Polyplacidae</taxon>
        <taxon>Polyplax</taxon>
    </lineage>
</organism>
<name>A0ABR1B271_POLSC</name>
<evidence type="ECO:0000256" key="4">
    <source>
        <dbReference type="ARBA" id="ARBA00024433"/>
    </source>
</evidence>
<dbReference type="Pfam" id="PF14580">
    <property type="entry name" value="LRR_9"/>
    <property type="match status" value="1"/>
</dbReference>
<dbReference type="Pfam" id="PF13516">
    <property type="entry name" value="LRR_6"/>
    <property type="match status" value="1"/>
</dbReference>
<sequence>MADEEGFENEGEFIPTETELPRVLTKDEAADCLNCVGPTFKKIDEVFSYRSVSYAYIAMNVVERNLTNVDVLPYFTHVMCLNLSRNRLTDDSLSALAEMEQLLTLVVDKNYLESAILPVFPLLQILSLKDNRISTCEVNFQPNLRYLELAGNNIQQIQPALWGPDRLPKLKELGLRNNGLRSSAGIIFPNLVSLFLAENEIKSLEGLEVLTNLKFLHLRDNPLTKLDGFSEVNRKLFYINVRGCKIKNIKELKKLSVLPKLERIVVSENPFATEDYRIQAIAMLPKLSRIDKTIVEKNEKRKAKSLAKRMSSAEKDEENDKENDEDEVPEVDEEN</sequence>
<dbReference type="InterPro" id="IPR003591">
    <property type="entry name" value="Leu-rich_rpt_typical-subtyp"/>
</dbReference>
<dbReference type="PANTHER" id="PTHR45973:SF36">
    <property type="entry name" value="CENTRIOLIN"/>
    <property type="match status" value="1"/>
</dbReference>
<dbReference type="SMART" id="SM00365">
    <property type="entry name" value="LRR_SD22"/>
    <property type="match status" value="2"/>
</dbReference>
<dbReference type="InterPro" id="IPR025875">
    <property type="entry name" value="Leu-rich_rpt_4"/>
</dbReference>
<gene>
    <name evidence="6" type="ORF">RUM44_004214</name>
</gene>
<keyword evidence="7" id="KW-1185">Reference proteome</keyword>